<organism evidence="9 10">
    <name type="scientific">candidate division CPR3 bacterium 4484_211</name>
    <dbReference type="NCBI Taxonomy" id="1968527"/>
    <lineage>
        <taxon>Bacteria</taxon>
        <taxon>Bacteria division CPR3</taxon>
    </lineage>
</organism>
<dbReference type="GO" id="GO:0005737">
    <property type="term" value="C:cytoplasm"/>
    <property type="evidence" value="ECO:0007669"/>
    <property type="project" value="UniProtKB-ARBA"/>
</dbReference>
<dbReference type="InterPro" id="IPR020568">
    <property type="entry name" value="Ribosomal_Su5_D2-typ_SF"/>
</dbReference>
<dbReference type="InterPro" id="IPR014721">
    <property type="entry name" value="Ribsml_uS5_D2-typ_fold_subgr"/>
</dbReference>
<evidence type="ECO:0000256" key="4">
    <source>
        <dbReference type="ARBA" id="ARBA00035255"/>
    </source>
</evidence>
<gene>
    <name evidence="9" type="ORF">B5M47_00540</name>
</gene>
<sequence>MVKKQRVAKTEDNNAEEPKLLQKVVEIKRVSQKTKGGNRLGFSCLAVVGDGEGSVGLSYSRARDVLSAIKKAMRKAKKKMISVPLVGEARTIPHRIELKQRAAHVLLKPAPEGTGLIIGGAMRALAEVAGIKNIVGKNLGTRNKKSTLDATIKALKMIKEPHERISQ</sequence>
<dbReference type="GO" id="GO:1990904">
    <property type="term" value="C:ribonucleoprotein complex"/>
    <property type="evidence" value="ECO:0007669"/>
    <property type="project" value="UniProtKB-UniRule"/>
</dbReference>
<evidence type="ECO:0000313" key="10">
    <source>
        <dbReference type="Proteomes" id="UP000192520"/>
    </source>
</evidence>
<name>A0A1W9NZA3_UNCC3</name>
<dbReference type="AlphaFoldDB" id="A0A1W9NZA3"/>
<keyword evidence="3 6" id="KW-0687">Ribonucleoprotein</keyword>
<dbReference type="PROSITE" id="PS50881">
    <property type="entry name" value="S5_DSRBD"/>
    <property type="match status" value="1"/>
</dbReference>
<dbReference type="SUPFAM" id="SSF54768">
    <property type="entry name" value="dsRNA-binding domain-like"/>
    <property type="match status" value="1"/>
</dbReference>
<dbReference type="GO" id="GO:0003735">
    <property type="term" value="F:structural constituent of ribosome"/>
    <property type="evidence" value="ECO:0007669"/>
    <property type="project" value="UniProtKB-UniRule"/>
</dbReference>
<dbReference type="Gene3D" id="3.30.160.20">
    <property type="match status" value="1"/>
</dbReference>
<reference evidence="10" key="1">
    <citation type="submission" date="2017-03" db="EMBL/GenBank/DDBJ databases">
        <title>Novel pathways for hydrocarbon cycling and metabolic interdependencies in hydrothermal sediment communities.</title>
        <authorList>
            <person name="Dombrowski N."/>
            <person name="Seitz K."/>
            <person name="Teske A."/>
            <person name="Baker B."/>
        </authorList>
    </citation>
    <scope>NUCLEOTIDE SEQUENCE [LARGE SCALE GENOMIC DNA]</scope>
</reference>
<evidence type="ECO:0000256" key="2">
    <source>
        <dbReference type="ARBA" id="ARBA00022980"/>
    </source>
</evidence>
<dbReference type="GO" id="GO:0006412">
    <property type="term" value="P:translation"/>
    <property type="evidence" value="ECO:0007669"/>
    <property type="project" value="InterPro"/>
</dbReference>
<evidence type="ECO:0000256" key="5">
    <source>
        <dbReference type="ARBA" id="ARBA00035519"/>
    </source>
</evidence>
<comment type="caution">
    <text evidence="9">The sequence shown here is derived from an EMBL/GenBank/DDBJ whole genome shotgun (WGS) entry which is preliminary data.</text>
</comment>
<dbReference type="GO" id="GO:0005840">
    <property type="term" value="C:ribosome"/>
    <property type="evidence" value="ECO:0007669"/>
    <property type="project" value="UniProtKB-KW"/>
</dbReference>
<evidence type="ECO:0000256" key="3">
    <source>
        <dbReference type="ARBA" id="ARBA00023274"/>
    </source>
</evidence>
<dbReference type="SUPFAM" id="SSF54211">
    <property type="entry name" value="Ribosomal protein S5 domain 2-like"/>
    <property type="match status" value="1"/>
</dbReference>
<dbReference type="InterPro" id="IPR005324">
    <property type="entry name" value="Ribosomal_uS5_C"/>
</dbReference>
<dbReference type="InterPro" id="IPR000851">
    <property type="entry name" value="Ribosomal_uS5"/>
</dbReference>
<comment type="similarity">
    <text evidence="1 7">Belongs to the universal ribosomal protein uS5 family.</text>
</comment>
<evidence type="ECO:0000256" key="6">
    <source>
        <dbReference type="PROSITE-ProRule" id="PRU00268"/>
    </source>
</evidence>
<dbReference type="PANTHER" id="PTHR48277">
    <property type="entry name" value="MITOCHONDRIAL RIBOSOMAL PROTEIN S5"/>
    <property type="match status" value="1"/>
</dbReference>
<feature type="domain" description="S5 DRBM" evidence="8">
    <location>
        <begin position="20"/>
        <end position="83"/>
    </location>
</feature>
<evidence type="ECO:0000313" key="9">
    <source>
        <dbReference type="EMBL" id="OQX51474.1"/>
    </source>
</evidence>
<proteinExistence type="inferred from homology"/>
<evidence type="ECO:0000256" key="7">
    <source>
        <dbReference type="RuleBase" id="RU003823"/>
    </source>
</evidence>
<dbReference type="STRING" id="1968527.B5M47_00540"/>
<dbReference type="Gene3D" id="3.30.230.10">
    <property type="match status" value="1"/>
</dbReference>
<accession>A0A1W9NZA3</accession>
<evidence type="ECO:0000256" key="1">
    <source>
        <dbReference type="ARBA" id="ARBA00008945"/>
    </source>
</evidence>
<dbReference type="GO" id="GO:0003723">
    <property type="term" value="F:RNA binding"/>
    <property type="evidence" value="ECO:0007669"/>
    <property type="project" value="InterPro"/>
</dbReference>
<dbReference type="EMBL" id="MZGJ01000003">
    <property type="protein sequence ID" value="OQX51474.1"/>
    <property type="molecule type" value="Genomic_DNA"/>
</dbReference>
<dbReference type="PANTHER" id="PTHR48277:SF1">
    <property type="entry name" value="MITOCHONDRIAL RIBOSOMAL PROTEIN S5"/>
    <property type="match status" value="1"/>
</dbReference>
<dbReference type="Pfam" id="PF00333">
    <property type="entry name" value="Ribosomal_S5"/>
    <property type="match status" value="1"/>
</dbReference>
<dbReference type="FunFam" id="3.30.230.10:FF:000002">
    <property type="entry name" value="30S ribosomal protein S5"/>
    <property type="match status" value="1"/>
</dbReference>
<dbReference type="InterPro" id="IPR013810">
    <property type="entry name" value="Ribosomal_uS5_N"/>
</dbReference>
<protein>
    <recommendedName>
        <fullName evidence="4">Small ribosomal subunit protein uS5</fullName>
    </recommendedName>
    <alternativeName>
        <fullName evidence="5">30S ribosomal protein S5</fullName>
    </alternativeName>
</protein>
<evidence type="ECO:0000259" key="8">
    <source>
        <dbReference type="PROSITE" id="PS50881"/>
    </source>
</evidence>
<keyword evidence="2 6" id="KW-0689">Ribosomal protein</keyword>
<dbReference type="Pfam" id="PF03719">
    <property type="entry name" value="Ribosomal_S5_C"/>
    <property type="match status" value="1"/>
</dbReference>
<dbReference type="Proteomes" id="UP000192520">
    <property type="component" value="Unassembled WGS sequence"/>
</dbReference>